<protein>
    <recommendedName>
        <fullName evidence="2">DUF2231 domain-containing protein</fullName>
    </recommendedName>
</protein>
<comment type="caution">
    <text evidence="3">The sequence shown here is derived from an EMBL/GenBank/DDBJ whole genome shotgun (WGS) entry which is preliminary data.</text>
</comment>
<accession>A0ABN2JNS1</accession>
<feature type="region of interest" description="Disordered" evidence="1">
    <location>
        <begin position="179"/>
        <end position="202"/>
    </location>
</feature>
<evidence type="ECO:0000313" key="3">
    <source>
        <dbReference type="EMBL" id="GAA1733767.1"/>
    </source>
</evidence>
<name>A0ABN2JNS1_9MICO</name>
<dbReference type="Pfam" id="PF09990">
    <property type="entry name" value="DUF2231"/>
    <property type="match status" value="1"/>
</dbReference>
<keyword evidence="4" id="KW-1185">Reference proteome</keyword>
<evidence type="ECO:0000256" key="1">
    <source>
        <dbReference type="SAM" id="MobiDB-lite"/>
    </source>
</evidence>
<feature type="domain" description="DUF2231" evidence="2">
    <location>
        <begin position="55"/>
        <end position="174"/>
    </location>
</feature>
<evidence type="ECO:0000259" key="2">
    <source>
        <dbReference type="Pfam" id="PF09990"/>
    </source>
</evidence>
<dbReference type="InterPro" id="IPR019251">
    <property type="entry name" value="DUF2231_TM"/>
</dbReference>
<feature type="region of interest" description="Disordered" evidence="1">
    <location>
        <begin position="1"/>
        <end position="23"/>
    </location>
</feature>
<reference evidence="3 4" key="1">
    <citation type="journal article" date="2019" name="Int. J. Syst. Evol. Microbiol.">
        <title>The Global Catalogue of Microorganisms (GCM) 10K type strain sequencing project: providing services to taxonomists for standard genome sequencing and annotation.</title>
        <authorList>
            <consortium name="The Broad Institute Genomics Platform"/>
            <consortium name="The Broad Institute Genome Sequencing Center for Infectious Disease"/>
            <person name="Wu L."/>
            <person name="Ma J."/>
        </authorList>
    </citation>
    <scope>NUCLEOTIDE SEQUENCE [LARGE SCALE GENOMIC DNA]</scope>
    <source>
        <strain evidence="3 4">JCM 15589</strain>
    </source>
</reference>
<dbReference type="RefSeq" id="WP_344249510.1">
    <property type="nucleotide sequence ID" value="NZ_BAAAPM010000008.1"/>
</dbReference>
<gene>
    <name evidence="3" type="ORF">GCM10009809_31410</name>
</gene>
<dbReference type="Proteomes" id="UP001501138">
    <property type="component" value="Unassembled WGS sequence"/>
</dbReference>
<organism evidence="3 4">
    <name type="scientific">Isoptericola hypogeus</name>
    <dbReference type="NCBI Taxonomy" id="300179"/>
    <lineage>
        <taxon>Bacteria</taxon>
        <taxon>Bacillati</taxon>
        <taxon>Actinomycetota</taxon>
        <taxon>Actinomycetes</taxon>
        <taxon>Micrococcales</taxon>
        <taxon>Promicromonosporaceae</taxon>
        <taxon>Isoptericola</taxon>
    </lineage>
</organism>
<evidence type="ECO:0000313" key="4">
    <source>
        <dbReference type="Proteomes" id="UP001501138"/>
    </source>
</evidence>
<dbReference type="EMBL" id="BAAAPM010000008">
    <property type="protein sequence ID" value="GAA1733767.1"/>
    <property type="molecule type" value="Genomic_DNA"/>
</dbReference>
<sequence>MPDDGPLSAPLARGATRLETEPRLDPLAQGLGRLAEAVVPPPGRLHDELRGRSLGHPAHAVLTDLPLGLWIGAAALDVTRPEGHEAAARRLVGLGLLSAAPTVLAGLADFRALTAPARRVAAVHAAANATGNLLVGASWWARRSGRHRLGRLLTAAGLGAAGVGGYLGGHIAQTMREPVAVPDGGHDGHDGGHDGGTLPTTG</sequence>
<feature type="compositionally biased region" description="Basic and acidic residues" evidence="1">
    <location>
        <begin position="184"/>
        <end position="193"/>
    </location>
</feature>
<proteinExistence type="predicted"/>